<gene>
    <name evidence="1" type="ORF">I4Q42_10905</name>
</gene>
<organism evidence="1 2">
    <name type="scientific">Caulobacter hibisci</name>
    <dbReference type="NCBI Taxonomy" id="2035993"/>
    <lineage>
        <taxon>Bacteria</taxon>
        <taxon>Pseudomonadati</taxon>
        <taxon>Pseudomonadota</taxon>
        <taxon>Alphaproteobacteria</taxon>
        <taxon>Caulobacterales</taxon>
        <taxon>Caulobacteraceae</taxon>
        <taxon>Caulobacter</taxon>
    </lineage>
</organism>
<protein>
    <submittedName>
        <fullName evidence="1">Uncharacterized protein</fullName>
    </submittedName>
</protein>
<dbReference type="RefSeq" id="WP_198576097.1">
    <property type="nucleotide sequence ID" value="NZ_JADWOX010000006.1"/>
</dbReference>
<dbReference type="Proteomes" id="UP000639859">
    <property type="component" value="Unassembled WGS sequence"/>
</dbReference>
<evidence type="ECO:0000313" key="1">
    <source>
        <dbReference type="EMBL" id="MBI1684175.1"/>
    </source>
</evidence>
<evidence type="ECO:0000313" key="2">
    <source>
        <dbReference type="Proteomes" id="UP000639859"/>
    </source>
</evidence>
<comment type="caution">
    <text evidence="1">The sequence shown here is derived from an EMBL/GenBank/DDBJ whole genome shotgun (WGS) entry which is preliminary data.</text>
</comment>
<proteinExistence type="predicted"/>
<accession>A0ABS0SX01</accession>
<sequence>MGSFIDTAHRDAAFLTSVVKEADLQQMLAQHLRARDLDVTEGAERLGGETDPIIFRRLLIENKIAGETADPFAAKPTAPNQGNRYATAIASPLHRVDRLYSQAGQPDCRDDRFLARGAH</sequence>
<reference evidence="1 2" key="1">
    <citation type="submission" date="2020-11" db="EMBL/GenBank/DDBJ databases">
        <title>genome sequence of strain KACC 18849.</title>
        <authorList>
            <person name="Gao J."/>
            <person name="Zhang X."/>
        </authorList>
    </citation>
    <scope>NUCLEOTIDE SEQUENCE [LARGE SCALE GENOMIC DNA]</scope>
    <source>
        <strain evidence="1 2">KACC 18849</strain>
    </source>
</reference>
<dbReference type="EMBL" id="JADWOX010000006">
    <property type="protein sequence ID" value="MBI1684175.1"/>
    <property type="molecule type" value="Genomic_DNA"/>
</dbReference>
<keyword evidence="2" id="KW-1185">Reference proteome</keyword>
<name>A0ABS0SX01_9CAUL</name>